<evidence type="ECO:0000256" key="7">
    <source>
        <dbReference type="ARBA" id="ARBA00022821"/>
    </source>
</evidence>
<dbReference type="PANTHER" id="PTHR34453:SF3">
    <property type="entry name" value="DEFENSIN-LIKE (DEFL) FAMILY PROTEIN-RELATED"/>
    <property type="match status" value="1"/>
</dbReference>
<keyword evidence="9" id="KW-1185">Reference proteome</keyword>
<evidence type="ECO:0000256" key="3">
    <source>
        <dbReference type="ARBA" id="ARBA00022525"/>
    </source>
</evidence>
<dbReference type="GO" id="GO:0031640">
    <property type="term" value="P:killing of cells of another organism"/>
    <property type="evidence" value="ECO:0007669"/>
    <property type="project" value="UniProtKB-KW"/>
</dbReference>
<comment type="subcellular location">
    <subcellularLocation>
        <location evidence="1">Secreted</location>
    </subcellularLocation>
</comment>
<evidence type="ECO:0000313" key="8">
    <source>
        <dbReference type="EMBL" id="KAA3485179.1"/>
    </source>
</evidence>
<dbReference type="GO" id="GO:0005576">
    <property type="term" value="C:extracellular region"/>
    <property type="evidence" value="ECO:0007669"/>
    <property type="project" value="UniProtKB-SubCell"/>
</dbReference>
<sequence length="189" mass="20849">MLMIYLTSVTADKQIYMDSPIIDRHSPFYDDINSAGPMHVEGGEPMAKPDAKSKCCNNHPELGKCIPGEDDNPDKDGKCWNYCIADCERGVTADKQIYMDSPIIDRHSPFYDDINSAGPMHVEGGEPMAKSDAKSKCCNNHPELGKCIPGEDDNPDKDGKCWNYCIADCERGGVCKLMSDGHHECHCAC</sequence>
<name>A0A5B6WTE5_9ROSI</name>
<dbReference type="OrthoDB" id="1043633at2759"/>
<comment type="similarity">
    <text evidence="2">Belongs to the DEFL family.</text>
</comment>
<keyword evidence="4" id="KW-0929">Antimicrobial</keyword>
<protein>
    <submittedName>
        <fullName evidence="8">Defensin-like protein 21</fullName>
    </submittedName>
</protein>
<gene>
    <name evidence="8" type="ORF">EPI10_007198</name>
</gene>
<keyword evidence="3" id="KW-0964">Secreted</keyword>
<keyword evidence="5" id="KW-0295">Fungicide</keyword>
<organism evidence="8 9">
    <name type="scientific">Gossypium australe</name>
    <dbReference type="NCBI Taxonomy" id="47621"/>
    <lineage>
        <taxon>Eukaryota</taxon>
        <taxon>Viridiplantae</taxon>
        <taxon>Streptophyta</taxon>
        <taxon>Embryophyta</taxon>
        <taxon>Tracheophyta</taxon>
        <taxon>Spermatophyta</taxon>
        <taxon>Magnoliopsida</taxon>
        <taxon>eudicotyledons</taxon>
        <taxon>Gunneridae</taxon>
        <taxon>Pentapetalae</taxon>
        <taxon>rosids</taxon>
        <taxon>malvids</taxon>
        <taxon>Malvales</taxon>
        <taxon>Malvaceae</taxon>
        <taxon>Malvoideae</taxon>
        <taxon>Gossypium</taxon>
    </lineage>
</organism>
<dbReference type="Proteomes" id="UP000325315">
    <property type="component" value="Unassembled WGS sequence"/>
</dbReference>
<evidence type="ECO:0000313" key="9">
    <source>
        <dbReference type="Proteomes" id="UP000325315"/>
    </source>
</evidence>
<dbReference type="InterPro" id="IPR022618">
    <property type="entry name" value="Defensin-like_20-28"/>
</dbReference>
<dbReference type="PANTHER" id="PTHR34453">
    <property type="entry name" value="DEFENSIN-LIKE (DEFL) FAMILY PROTEIN-RELATED"/>
    <property type="match status" value="1"/>
</dbReference>
<dbReference type="AlphaFoldDB" id="A0A5B6WTE5"/>
<keyword evidence="6" id="KW-0732">Signal</keyword>
<evidence type="ECO:0000256" key="4">
    <source>
        <dbReference type="ARBA" id="ARBA00022529"/>
    </source>
</evidence>
<dbReference type="GO" id="GO:0050832">
    <property type="term" value="P:defense response to fungus"/>
    <property type="evidence" value="ECO:0007669"/>
    <property type="project" value="UniProtKB-KW"/>
</dbReference>
<comment type="caution">
    <text evidence="8">The sequence shown here is derived from an EMBL/GenBank/DDBJ whole genome shotgun (WGS) entry which is preliminary data.</text>
</comment>
<accession>A0A5B6WTE5</accession>
<proteinExistence type="inferred from homology"/>
<dbReference type="Pfam" id="PF10868">
    <property type="entry name" value="Defensin_like"/>
    <property type="match status" value="2"/>
</dbReference>
<evidence type="ECO:0000256" key="5">
    <source>
        <dbReference type="ARBA" id="ARBA00022577"/>
    </source>
</evidence>
<evidence type="ECO:0000256" key="2">
    <source>
        <dbReference type="ARBA" id="ARBA00006722"/>
    </source>
</evidence>
<keyword evidence="7" id="KW-0611">Plant defense</keyword>
<evidence type="ECO:0000256" key="6">
    <source>
        <dbReference type="ARBA" id="ARBA00022729"/>
    </source>
</evidence>
<reference evidence="9" key="1">
    <citation type="journal article" date="2019" name="Plant Biotechnol. J.">
        <title>Genome sequencing of the Australian wild diploid species Gossypium australe highlights disease resistance and delayed gland morphogenesis.</title>
        <authorList>
            <person name="Cai Y."/>
            <person name="Cai X."/>
            <person name="Wang Q."/>
            <person name="Wang P."/>
            <person name="Zhang Y."/>
            <person name="Cai C."/>
            <person name="Xu Y."/>
            <person name="Wang K."/>
            <person name="Zhou Z."/>
            <person name="Wang C."/>
            <person name="Geng S."/>
            <person name="Li B."/>
            <person name="Dong Q."/>
            <person name="Hou Y."/>
            <person name="Wang H."/>
            <person name="Ai P."/>
            <person name="Liu Z."/>
            <person name="Yi F."/>
            <person name="Sun M."/>
            <person name="An G."/>
            <person name="Cheng J."/>
            <person name="Zhang Y."/>
            <person name="Shi Q."/>
            <person name="Xie Y."/>
            <person name="Shi X."/>
            <person name="Chang Y."/>
            <person name="Huang F."/>
            <person name="Chen Y."/>
            <person name="Hong S."/>
            <person name="Mi L."/>
            <person name="Sun Q."/>
            <person name="Zhang L."/>
            <person name="Zhou B."/>
            <person name="Peng R."/>
            <person name="Zhang X."/>
            <person name="Liu F."/>
        </authorList>
    </citation>
    <scope>NUCLEOTIDE SEQUENCE [LARGE SCALE GENOMIC DNA]</scope>
    <source>
        <strain evidence="9">cv. PA1801</strain>
    </source>
</reference>
<evidence type="ECO:0000256" key="1">
    <source>
        <dbReference type="ARBA" id="ARBA00004613"/>
    </source>
</evidence>
<dbReference type="EMBL" id="SMMG02000002">
    <property type="protein sequence ID" value="KAA3485179.1"/>
    <property type="molecule type" value="Genomic_DNA"/>
</dbReference>